<accession>A0A7R9T1D9</accession>
<protein>
    <recommendedName>
        <fullName evidence="7">SNF2 family DNA-dependent ATPase</fullName>
    </recommendedName>
</protein>
<feature type="compositionally biased region" description="Acidic residues" evidence="3">
    <location>
        <begin position="1130"/>
        <end position="1151"/>
    </location>
</feature>
<gene>
    <name evidence="6" type="ORF">OLUC0939_LOCUS2165</name>
</gene>
<feature type="region of interest" description="Disordered" evidence="3">
    <location>
        <begin position="1"/>
        <end position="23"/>
    </location>
</feature>
<evidence type="ECO:0000259" key="5">
    <source>
        <dbReference type="PROSITE" id="PS51194"/>
    </source>
</evidence>
<name>A0A7R9T1D9_9CHLO</name>
<evidence type="ECO:0000313" key="6">
    <source>
        <dbReference type="EMBL" id="CAD8221445.1"/>
    </source>
</evidence>
<dbReference type="Pfam" id="PF00176">
    <property type="entry name" value="SNF2-rel_dom"/>
    <property type="match status" value="1"/>
</dbReference>
<feature type="domain" description="Helicase ATP-binding" evidence="4">
    <location>
        <begin position="474"/>
        <end position="639"/>
    </location>
</feature>
<dbReference type="Gene3D" id="3.40.50.300">
    <property type="entry name" value="P-loop containing nucleotide triphosphate hydrolases"/>
    <property type="match status" value="1"/>
</dbReference>
<reference evidence="6" key="1">
    <citation type="submission" date="2021-01" db="EMBL/GenBank/DDBJ databases">
        <authorList>
            <person name="Corre E."/>
            <person name="Pelletier E."/>
            <person name="Niang G."/>
            <person name="Scheremetjew M."/>
            <person name="Finn R."/>
            <person name="Kale V."/>
            <person name="Holt S."/>
            <person name="Cochrane G."/>
            <person name="Meng A."/>
            <person name="Brown T."/>
            <person name="Cohen L."/>
        </authorList>
    </citation>
    <scope>NUCLEOTIDE SEQUENCE</scope>
    <source>
        <strain evidence="6">Clade-A-BCC118000</strain>
    </source>
</reference>
<dbReference type="PANTHER" id="PTHR10799">
    <property type="entry name" value="SNF2/RAD54 HELICASE FAMILY"/>
    <property type="match status" value="1"/>
</dbReference>
<keyword evidence="2" id="KW-0175">Coiled coil</keyword>
<evidence type="ECO:0000256" key="1">
    <source>
        <dbReference type="ARBA" id="ARBA00022801"/>
    </source>
</evidence>
<evidence type="ECO:0008006" key="7">
    <source>
        <dbReference type="Google" id="ProtNLM"/>
    </source>
</evidence>
<dbReference type="InterPro" id="IPR000330">
    <property type="entry name" value="SNF2_N"/>
</dbReference>
<dbReference type="InterPro" id="IPR014001">
    <property type="entry name" value="Helicase_ATP-bd"/>
</dbReference>
<dbReference type="SUPFAM" id="SSF52540">
    <property type="entry name" value="P-loop containing nucleoside triphosphate hydrolases"/>
    <property type="match status" value="2"/>
</dbReference>
<dbReference type="GO" id="GO:0016787">
    <property type="term" value="F:hydrolase activity"/>
    <property type="evidence" value="ECO:0007669"/>
    <property type="project" value="UniProtKB-KW"/>
</dbReference>
<dbReference type="PROSITE" id="PS51194">
    <property type="entry name" value="HELICASE_CTER"/>
    <property type="match status" value="1"/>
</dbReference>
<dbReference type="Gene3D" id="3.40.50.10810">
    <property type="entry name" value="Tandem AAA-ATPase domain"/>
    <property type="match status" value="1"/>
</dbReference>
<sequence length="1178" mass="133813">MDAAERGAIASMPHDDAPTTTAGTTELFGKIDGETVRFLVQSSFAGDQLDELKRQIAMLRRLRAGDRFVLPGQGTPRATKERVFGLLDLGCGAELRLSDATKTYFTHAEWMYSYRELPLFSQLSDERSTDAAKAKFARKRDGDGRAELNLADVNRLATKPVEILEREGKRLLEHAHLREIERLREEADALNEMDDDGQRLALENRIKQLELVRVQQRVRNELVFAQQEIMQMPERAYKKMVKDNIKILAEKKKKAEKKEKQEQTAFYRSVLAMRKRINEESNNARDERLARNKAVLKMHEKLNREFMRKARDENSERLLRLEALKANDLAAYRELLAEARGRETDMTAEGEGDKYEALTSFLNATESYLTKLGGKIAAVKIEQARSEAAAAAASEAEAKGLTEEEVKVVAEEAANSAAIDHGEAILDGAADGGDTKERYYAMAHSTQEIITHQPRMLTFGKLRDYQLVSLQWMISLYNNKLNGILADEMGLGKTVQVCALIAYLFESKQNFGPHLIIVPNAVIVNWKAEIRRWLPKLSTVFYVGSKDARAKIFQQQVLQLKFNVLVTSYEFIMRDRSKLSKVAWKYIIIDEAHRLKDREGRLSRDLDKFRAQRRLLLTGTPLQNELSELWSLLNLLLPEVFDSSKVFQEWFGGNSKVSNDADGEDWIEREKKVIVISRLHQILEPFMLRRLVQDVESKLPPRVTVIVHCPFSAFQSACYDWIRKTASIRVEPGTRIGLAAQQNFRGYLPLQNRAMELRKLCNHPSLSYPPEKGGDFRGPNLVRAGGKLWILDRLLVKLQRSGHRVLLFCTMTKLLDLLENYLQWRWTTPDGQDLKYCRIDGNTSLEQREIAINDFNAPHSDKFIFLLSIRAAGRGLNLQTADTVVVYDPDPNPKNEEQAIARAHRIGQTREVRVIHFEAVDDDIVQKKKGSKKEEVGWGGPNRSYCESLESSVRNVIQKQKIEMAAEIVDAGRFDGQTTHAERRETLENLLQQQANGTRTGVSVPPLKELNGKIARSQEEWDLFNRLDEELDWPGALLSSAECPSWIKYTQDEIDQAVFANTKVGQSSVTQFNENMGRGARSTNNLNASGSAMWTHADRQEGDFIDRTGIADDDGDEDEESDDVAVREDSIEDIGDIDIDDIEDAEDDDDTTTLNTVEMNDADEDDGGESPKRRRLEY</sequence>
<dbReference type="CDD" id="cd18793">
    <property type="entry name" value="SF2_C_SNF"/>
    <property type="match status" value="1"/>
</dbReference>
<dbReference type="PROSITE" id="PS51192">
    <property type="entry name" value="HELICASE_ATP_BIND_1"/>
    <property type="match status" value="1"/>
</dbReference>
<dbReference type="Pfam" id="PF00271">
    <property type="entry name" value="Helicase_C"/>
    <property type="match status" value="1"/>
</dbReference>
<dbReference type="EMBL" id="HBDX01002518">
    <property type="protein sequence ID" value="CAD8221445.1"/>
    <property type="molecule type" value="Transcribed_RNA"/>
</dbReference>
<evidence type="ECO:0000256" key="2">
    <source>
        <dbReference type="SAM" id="Coils"/>
    </source>
</evidence>
<feature type="compositionally biased region" description="Basic and acidic residues" evidence="3">
    <location>
        <begin position="1096"/>
        <end position="1110"/>
    </location>
</feature>
<proteinExistence type="predicted"/>
<dbReference type="InterPro" id="IPR049730">
    <property type="entry name" value="SNF2/RAD54-like_C"/>
</dbReference>
<evidence type="ECO:0000256" key="3">
    <source>
        <dbReference type="SAM" id="MobiDB-lite"/>
    </source>
</evidence>
<keyword evidence="1" id="KW-0378">Hydrolase</keyword>
<dbReference type="FunFam" id="3.40.50.10810:FF:000017">
    <property type="entry name" value="ATP-dependent helicase BRM"/>
    <property type="match status" value="1"/>
</dbReference>
<feature type="compositionally biased region" description="Acidic residues" evidence="3">
    <location>
        <begin position="1111"/>
        <end position="1123"/>
    </location>
</feature>
<dbReference type="AlphaFoldDB" id="A0A7R9T1D9"/>
<dbReference type="GO" id="GO:0005524">
    <property type="term" value="F:ATP binding"/>
    <property type="evidence" value="ECO:0007669"/>
    <property type="project" value="InterPro"/>
</dbReference>
<dbReference type="SMART" id="SM00487">
    <property type="entry name" value="DEXDc"/>
    <property type="match status" value="1"/>
</dbReference>
<feature type="coiled-coil region" evidence="2">
    <location>
        <begin position="238"/>
        <end position="265"/>
    </location>
</feature>
<dbReference type="InterPro" id="IPR027417">
    <property type="entry name" value="P-loop_NTPase"/>
</dbReference>
<feature type="region of interest" description="Disordered" evidence="3">
    <location>
        <begin position="1095"/>
        <end position="1178"/>
    </location>
</feature>
<dbReference type="InterPro" id="IPR001650">
    <property type="entry name" value="Helicase_C-like"/>
</dbReference>
<feature type="domain" description="Helicase C-terminal" evidence="5">
    <location>
        <begin position="790"/>
        <end position="957"/>
    </location>
</feature>
<evidence type="ECO:0000259" key="4">
    <source>
        <dbReference type="PROSITE" id="PS51192"/>
    </source>
</evidence>
<dbReference type="SMART" id="SM00490">
    <property type="entry name" value="HELICc"/>
    <property type="match status" value="1"/>
</dbReference>
<organism evidence="6">
    <name type="scientific">Ostreococcus sp. 'lucimarinus'</name>
    <dbReference type="NCBI Taxonomy" id="242159"/>
    <lineage>
        <taxon>Eukaryota</taxon>
        <taxon>Viridiplantae</taxon>
        <taxon>Chlorophyta</taxon>
        <taxon>Mamiellophyceae</taxon>
        <taxon>Mamiellales</taxon>
        <taxon>Bathycoccaceae</taxon>
        <taxon>Ostreococcus</taxon>
    </lineage>
</organism>
<dbReference type="InterPro" id="IPR038718">
    <property type="entry name" value="SNF2-like_sf"/>
</dbReference>